<gene>
    <name evidence="5" type="ordered locus">SAR116_0359</name>
</gene>
<evidence type="ECO:0000256" key="4">
    <source>
        <dbReference type="PIRSR" id="PIRSR005902-1"/>
    </source>
</evidence>
<dbReference type="InterPro" id="IPR015991">
    <property type="entry name" value="TatD/YcfH-like"/>
</dbReference>
<dbReference type="STRING" id="488538.SAR116_0359"/>
<dbReference type="GO" id="GO:0005829">
    <property type="term" value="C:cytosol"/>
    <property type="evidence" value="ECO:0007669"/>
    <property type="project" value="TreeGrafter"/>
</dbReference>
<sequence length="263" mass="28918">MTVNPAIIDSHAHLDYPQFADELPQIIARAGDAGVERIISIGVKLSTADAPRKIAESYDNVWFSVGVHPHEAGREADACNLDAFLDLATHPKCVAIGEAGLDYFYDHAPRDLQAQSFRTQIKAARQLDLPIIVHARDADSDMADIIEDEMNKGVFRGVLHCFSSGAELAQRAVDIGFYVSFSGILTFNKSDELRAIAAEIPADRLLVETDAPFLAPMPHRGKTNEPAYTAHTLARLADIRGQTINKMAAQTYENTLQLFNRMT</sequence>
<dbReference type="EC" id="3.1.21.-" evidence="5"/>
<dbReference type="InterPro" id="IPR001130">
    <property type="entry name" value="TatD-like"/>
</dbReference>
<dbReference type="OrthoDB" id="9810005at2"/>
<dbReference type="NCBIfam" id="TIGR00010">
    <property type="entry name" value="YchF/TatD family DNA exonuclease"/>
    <property type="match status" value="1"/>
</dbReference>
<dbReference type="KEGG" id="apb:SAR116_0359"/>
<dbReference type="Proteomes" id="UP000007460">
    <property type="component" value="Chromosome"/>
</dbReference>
<dbReference type="InterPro" id="IPR018228">
    <property type="entry name" value="DNase_TatD-rel_CS"/>
</dbReference>
<evidence type="ECO:0000256" key="1">
    <source>
        <dbReference type="ARBA" id="ARBA00009275"/>
    </source>
</evidence>
<dbReference type="Gene3D" id="3.20.20.140">
    <property type="entry name" value="Metal-dependent hydrolases"/>
    <property type="match status" value="1"/>
</dbReference>
<dbReference type="FunFam" id="3.20.20.140:FF:000005">
    <property type="entry name" value="TatD family hydrolase"/>
    <property type="match status" value="1"/>
</dbReference>
<feature type="binding site" evidence="4">
    <location>
        <position position="13"/>
    </location>
    <ligand>
        <name>a divalent metal cation</name>
        <dbReference type="ChEBI" id="CHEBI:60240"/>
        <label>1</label>
    </ligand>
</feature>
<dbReference type="CDD" id="cd01310">
    <property type="entry name" value="TatD_DNAse"/>
    <property type="match status" value="1"/>
</dbReference>
<evidence type="ECO:0000313" key="5">
    <source>
        <dbReference type="EMBL" id="ADE38602.1"/>
    </source>
</evidence>
<dbReference type="EMBL" id="CP001751">
    <property type="protein sequence ID" value="ADE38602.1"/>
    <property type="molecule type" value="Genomic_DNA"/>
</dbReference>
<keyword evidence="6" id="KW-1185">Reference proteome</keyword>
<proteinExistence type="inferred from homology"/>
<dbReference type="GO" id="GO:0046872">
    <property type="term" value="F:metal ion binding"/>
    <property type="evidence" value="ECO:0007669"/>
    <property type="project" value="UniProtKB-KW"/>
</dbReference>
<dbReference type="PANTHER" id="PTHR46124">
    <property type="entry name" value="D-AMINOACYL-TRNA DEACYLASE"/>
    <property type="match status" value="1"/>
</dbReference>
<accession>D5BQA4</accession>
<name>D5BQA4_PUNMI</name>
<dbReference type="eggNOG" id="COG0084">
    <property type="taxonomic scope" value="Bacteria"/>
</dbReference>
<dbReference type="GO" id="GO:0016788">
    <property type="term" value="F:hydrolase activity, acting on ester bonds"/>
    <property type="evidence" value="ECO:0007669"/>
    <property type="project" value="InterPro"/>
</dbReference>
<dbReference type="SUPFAM" id="SSF51556">
    <property type="entry name" value="Metallo-dependent hydrolases"/>
    <property type="match status" value="1"/>
</dbReference>
<dbReference type="PIRSF" id="PIRSF005902">
    <property type="entry name" value="DNase_TatD"/>
    <property type="match status" value="1"/>
</dbReference>
<keyword evidence="3 5" id="KW-0378">Hydrolase</keyword>
<dbReference type="GO" id="GO:0004536">
    <property type="term" value="F:DNA nuclease activity"/>
    <property type="evidence" value="ECO:0007669"/>
    <property type="project" value="InterPro"/>
</dbReference>
<feature type="binding site" evidence="4">
    <location>
        <position position="11"/>
    </location>
    <ligand>
        <name>a divalent metal cation</name>
        <dbReference type="ChEBI" id="CHEBI:60240"/>
        <label>1</label>
    </ligand>
</feature>
<feature type="binding site" evidence="4">
    <location>
        <position position="98"/>
    </location>
    <ligand>
        <name>a divalent metal cation</name>
        <dbReference type="ChEBI" id="CHEBI:60240"/>
        <label>1</label>
    </ligand>
</feature>
<keyword evidence="2 4" id="KW-0479">Metal-binding</keyword>
<feature type="binding site" evidence="4">
    <location>
        <position position="134"/>
    </location>
    <ligand>
        <name>a divalent metal cation</name>
        <dbReference type="ChEBI" id="CHEBI:60240"/>
        <label>2</label>
    </ligand>
</feature>
<evidence type="ECO:0000256" key="2">
    <source>
        <dbReference type="ARBA" id="ARBA00022723"/>
    </source>
</evidence>
<dbReference type="AlphaFoldDB" id="D5BQA4"/>
<feature type="binding site" evidence="4">
    <location>
        <position position="210"/>
    </location>
    <ligand>
        <name>a divalent metal cation</name>
        <dbReference type="ChEBI" id="CHEBI:60240"/>
        <label>1</label>
    </ligand>
</feature>
<dbReference type="InterPro" id="IPR032466">
    <property type="entry name" value="Metal_Hydrolase"/>
</dbReference>
<dbReference type="HOGENOM" id="CLU_031506_4_2_5"/>
<organism evidence="5 6">
    <name type="scientific">Puniceispirillum marinum (strain IMCC1322)</name>
    <dbReference type="NCBI Taxonomy" id="488538"/>
    <lineage>
        <taxon>Bacteria</taxon>
        <taxon>Pseudomonadati</taxon>
        <taxon>Pseudomonadota</taxon>
        <taxon>Alphaproteobacteria</taxon>
        <taxon>Candidatus Puniceispirillales</taxon>
        <taxon>Candidatus Puniceispirillaceae</taxon>
        <taxon>Candidatus Puniceispirillum</taxon>
    </lineage>
</organism>
<evidence type="ECO:0000256" key="3">
    <source>
        <dbReference type="ARBA" id="ARBA00022801"/>
    </source>
</evidence>
<comment type="similarity">
    <text evidence="1">Belongs to the metallo-dependent hydrolases superfamily. TatD-type hydrolase family.</text>
</comment>
<dbReference type="RefSeq" id="WP_013045232.1">
    <property type="nucleotide sequence ID" value="NC_014010.1"/>
</dbReference>
<protein>
    <submittedName>
        <fullName evidence="5">Mg-dependent DNase</fullName>
        <ecNumber evidence="5">3.1.21.-</ecNumber>
    </submittedName>
</protein>
<reference evidence="5 6" key="1">
    <citation type="journal article" date="2010" name="J. Bacteriol.">
        <title>Complete genome sequence of "Candidatus Puniceispirillum marinum" IMCC1322, a representative of the SAR116 clade in the Alphaproteobacteria.</title>
        <authorList>
            <person name="Oh H.M."/>
            <person name="Kwon K.K."/>
            <person name="Kang I."/>
            <person name="Kang S.G."/>
            <person name="Lee J.H."/>
            <person name="Kim S.J."/>
            <person name="Cho J.C."/>
        </authorList>
    </citation>
    <scope>NUCLEOTIDE SEQUENCE [LARGE SCALE GENOMIC DNA]</scope>
    <source>
        <strain evidence="5 6">IMCC1322</strain>
    </source>
</reference>
<dbReference type="PANTHER" id="PTHR46124:SF2">
    <property type="entry name" value="D-AMINOACYL-TRNA DEACYLASE"/>
    <property type="match status" value="1"/>
</dbReference>
<dbReference type="Pfam" id="PF01026">
    <property type="entry name" value="TatD_DNase"/>
    <property type="match status" value="1"/>
</dbReference>
<evidence type="ECO:0000313" key="6">
    <source>
        <dbReference type="Proteomes" id="UP000007460"/>
    </source>
</evidence>
<feature type="binding site" evidence="4">
    <location>
        <position position="160"/>
    </location>
    <ligand>
        <name>a divalent metal cation</name>
        <dbReference type="ChEBI" id="CHEBI:60240"/>
        <label>2</label>
    </ligand>
</feature>
<dbReference type="PROSITE" id="PS01137">
    <property type="entry name" value="TATD_1"/>
    <property type="match status" value="1"/>
</dbReference>